<keyword evidence="1" id="KW-1133">Transmembrane helix</keyword>
<evidence type="ECO:0000313" key="3">
    <source>
        <dbReference type="EMBL" id="ACV80516.1"/>
    </source>
</evidence>
<gene>
    <name evidence="3" type="ordered locus">Namu_4227</name>
</gene>
<dbReference type="InParanoid" id="C8XIQ1"/>
<keyword evidence="1" id="KW-0472">Membrane</keyword>
<dbReference type="InterPro" id="IPR001434">
    <property type="entry name" value="OmcB-like_DUF11"/>
</dbReference>
<name>C8XIQ1_NAKMY</name>
<organism evidence="3 4">
    <name type="scientific">Nakamurella multipartita (strain ATCC 700099 / DSM 44233 / CIP 104796 / JCM 9543 / NBRC 105858 / Y-104)</name>
    <name type="common">Microsphaera multipartita</name>
    <dbReference type="NCBI Taxonomy" id="479431"/>
    <lineage>
        <taxon>Bacteria</taxon>
        <taxon>Bacillati</taxon>
        <taxon>Actinomycetota</taxon>
        <taxon>Actinomycetes</taxon>
        <taxon>Nakamurellales</taxon>
        <taxon>Nakamurellaceae</taxon>
        <taxon>Nakamurella</taxon>
    </lineage>
</organism>
<reference evidence="4" key="1">
    <citation type="submission" date="2009-09" db="EMBL/GenBank/DDBJ databases">
        <title>The complete genome of Nakamurella multipartita DSM 44233.</title>
        <authorList>
            <consortium name="US DOE Joint Genome Institute (JGI-PGF)"/>
            <person name="Lucas S."/>
            <person name="Copeland A."/>
            <person name="Lapidus A."/>
            <person name="Glavina del Rio T."/>
            <person name="Dalin E."/>
            <person name="Tice H."/>
            <person name="Bruce D."/>
            <person name="Goodwin L."/>
            <person name="Pitluck S."/>
            <person name="Kyrpides N."/>
            <person name="Mavromatis K."/>
            <person name="Ivanova N."/>
            <person name="Ovchinnikova G."/>
            <person name="Sims D."/>
            <person name="Meincke L."/>
            <person name="Brettin T."/>
            <person name="Detter J.C."/>
            <person name="Han C."/>
            <person name="Larimer F."/>
            <person name="Land M."/>
            <person name="Hauser L."/>
            <person name="Markowitz V."/>
            <person name="Cheng J.-F."/>
            <person name="Hugenholtz P."/>
            <person name="Woyke T."/>
            <person name="Wu D."/>
            <person name="Klenk H.-P."/>
            <person name="Eisen J.A."/>
        </authorList>
    </citation>
    <scope>NUCLEOTIDE SEQUENCE [LARGE SCALE GENOMIC DNA]</scope>
    <source>
        <strain evidence="4">ATCC 700099 / DSM 44233 / CIP 104796 / JCM 9543 / NBRC 105858 / Y-104</strain>
    </source>
</reference>
<dbReference type="EMBL" id="CP001737">
    <property type="protein sequence ID" value="ACV80516.1"/>
    <property type="molecule type" value="Genomic_DNA"/>
</dbReference>
<accession>C8XIQ1</accession>
<keyword evidence="4" id="KW-1185">Reference proteome</keyword>
<evidence type="ECO:0000256" key="1">
    <source>
        <dbReference type="SAM" id="Phobius"/>
    </source>
</evidence>
<feature type="transmembrane region" description="Helical" evidence="1">
    <location>
        <begin position="127"/>
        <end position="145"/>
    </location>
</feature>
<evidence type="ECO:0000259" key="2">
    <source>
        <dbReference type="Pfam" id="PF01345"/>
    </source>
</evidence>
<protein>
    <recommendedName>
        <fullName evidence="2">DUF11 domain-containing protein</fullName>
    </recommendedName>
</protein>
<feature type="domain" description="DUF11" evidence="2">
    <location>
        <begin position="2"/>
        <end position="81"/>
    </location>
</feature>
<dbReference type="Pfam" id="PF01345">
    <property type="entry name" value="DUF11"/>
    <property type="match status" value="1"/>
</dbReference>
<dbReference type="AlphaFoldDB" id="C8XIQ1"/>
<dbReference type="Proteomes" id="UP000002218">
    <property type="component" value="Chromosome"/>
</dbReference>
<keyword evidence="1" id="KW-0812">Transmembrane</keyword>
<sequence length="154" mass="15247">MHVVDTLPAGVSGPSESGSVECTISGQTVDCTLGDFPVGATATITIGAVVTAGATGTIVNTATISSDTNDPNPADNTASAAFTVSATTPTTPATPPPWTPSQPVTPTYPTYPSALASTGAPIAQQSVVAGLLLAVGALLIIVARARPTRPHRRG</sequence>
<reference evidence="3 4" key="2">
    <citation type="journal article" date="2010" name="Stand. Genomic Sci.">
        <title>Complete genome sequence of Nakamurella multipartita type strain (Y-104).</title>
        <authorList>
            <person name="Tice H."/>
            <person name="Mayilraj S."/>
            <person name="Sims D."/>
            <person name="Lapidus A."/>
            <person name="Nolan M."/>
            <person name="Lucas S."/>
            <person name="Glavina Del Rio T."/>
            <person name="Copeland A."/>
            <person name="Cheng J.F."/>
            <person name="Meincke L."/>
            <person name="Bruce D."/>
            <person name="Goodwin L."/>
            <person name="Pitluck S."/>
            <person name="Ivanova N."/>
            <person name="Mavromatis K."/>
            <person name="Ovchinnikova G."/>
            <person name="Pati A."/>
            <person name="Chen A."/>
            <person name="Palaniappan K."/>
            <person name="Land M."/>
            <person name="Hauser L."/>
            <person name="Chang Y.J."/>
            <person name="Jeffries C.D."/>
            <person name="Detter J.C."/>
            <person name="Brettin T."/>
            <person name="Rohde M."/>
            <person name="Goker M."/>
            <person name="Bristow J."/>
            <person name="Eisen J.A."/>
            <person name="Markowitz V."/>
            <person name="Hugenholtz P."/>
            <person name="Kyrpides N.C."/>
            <person name="Klenk H.P."/>
            <person name="Chen F."/>
        </authorList>
    </citation>
    <scope>NUCLEOTIDE SEQUENCE [LARGE SCALE GENOMIC DNA]</scope>
    <source>
        <strain evidence="4">ATCC 700099 / DSM 44233 / CIP 104796 / JCM 9543 / NBRC 105858 / Y-104</strain>
    </source>
</reference>
<evidence type="ECO:0000313" key="4">
    <source>
        <dbReference type="Proteomes" id="UP000002218"/>
    </source>
</evidence>
<dbReference type="eggNOG" id="COG1361">
    <property type="taxonomic scope" value="Bacteria"/>
</dbReference>
<dbReference type="HOGENOM" id="CLU_1702360_0_0_11"/>
<proteinExistence type="predicted"/>
<dbReference type="KEGG" id="nml:Namu_4227"/>